<dbReference type="AlphaFoldDB" id="A0AA41W6N1"/>
<feature type="chain" id="PRO_5041383503" description="Solute-binding protein family 3/N-terminal domain-containing protein" evidence="1">
    <location>
        <begin position="22"/>
        <end position="288"/>
    </location>
</feature>
<dbReference type="Proteomes" id="UP001165393">
    <property type="component" value="Unassembled WGS sequence"/>
</dbReference>
<evidence type="ECO:0000313" key="2">
    <source>
        <dbReference type="EMBL" id="MCM2679902.1"/>
    </source>
</evidence>
<accession>A0AA41W6N1</accession>
<proteinExistence type="predicted"/>
<gene>
    <name evidence="2" type="ORF">NAF29_09515</name>
</gene>
<dbReference type="SUPFAM" id="SSF53850">
    <property type="entry name" value="Periplasmic binding protein-like II"/>
    <property type="match status" value="1"/>
</dbReference>
<keyword evidence="3" id="KW-1185">Reference proteome</keyword>
<dbReference type="RefSeq" id="WP_251261313.1">
    <property type="nucleotide sequence ID" value="NZ_JAMQGP010000003.1"/>
</dbReference>
<feature type="signal peptide" evidence="1">
    <location>
        <begin position="1"/>
        <end position="21"/>
    </location>
</feature>
<sequence>MNIKTSLLLLVSIMTSFSSIATTQLIYNRENAEQDSYIMAVLEMALEKSGQEYELKPTPETYSDSKVRSDLSNGSLDVYWTMTSTELENSYLPVRVPIFKGLLGSRIFIINQGEQGKFDHVNSFADLQKLTAGQGRLWPDTEILSGAGIPVATAMKYESLFFMLEGERFDYYPRGVHEPWSEVERYSALNLEVEKGIMLVYRAPMYFFVNQNNPQLAADIERGFETAIADGSFNRLFFSHPVITSVLDKANLEQRKVFEIENPMLSAQTPIDRKELWLDVDSISSKDR</sequence>
<reference evidence="2 3" key="1">
    <citation type="journal article" date="2013" name="Antonie Van Leeuwenhoek">
        <title>Echinimonas agarilytica gen. nov., sp. nov., a new gammaproteobacterium isolated from the sea urchin Strongylocentrotus intermedius.</title>
        <authorList>
            <person name="Nedashkovskaya O.I."/>
            <person name="Stenkova A.M."/>
            <person name="Zhukova N.V."/>
            <person name="Van Trappen S."/>
            <person name="Lee J.S."/>
            <person name="Kim S.B."/>
        </authorList>
    </citation>
    <scope>NUCLEOTIDE SEQUENCE [LARGE SCALE GENOMIC DNA]</scope>
    <source>
        <strain evidence="2 3">KMM 6351</strain>
    </source>
</reference>
<organism evidence="2 3">
    <name type="scientific">Echinimonas agarilytica</name>
    <dbReference type="NCBI Taxonomy" id="1215918"/>
    <lineage>
        <taxon>Bacteria</taxon>
        <taxon>Pseudomonadati</taxon>
        <taxon>Pseudomonadota</taxon>
        <taxon>Gammaproteobacteria</taxon>
        <taxon>Alteromonadales</taxon>
        <taxon>Echinimonadaceae</taxon>
        <taxon>Echinimonas</taxon>
    </lineage>
</organism>
<evidence type="ECO:0008006" key="4">
    <source>
        <dbReference type="Google" id="ProtNLM"/>
    </source>
</evidence>
<protein>
    <recommendedName>
        <fullName evidence="4">Solute-binding protein family 3/N-terminal domain-containing protein</fullName>
    </recommendedName>
</protein>
<evidence type="ECO:0000313" key="3">
    <source>
        <dbReference type="Proteomes" id="UP001165393"/>
    </source>
</evidence>
<evidence type="ECO:0000256" key="1">
    <source>
        <dbReference type="SAM" id="SignalP"/>
    </source>
</evidence>
<dbReference type="EMBL" id="JAMQGP010000003">
    <property type="protein sequence ID" value="MCM2679902.1"/>
    <property type="molecule type" value="Genomic_DNA"/>
</dbReference>
<keyword evidence="1" id="KW-0732">Signal</keyword>
<comment type="caution">
    <text evidence="2">The sequence shown here is derived from an EMBL/GenBank/DDBJ whole genome shotgun (WGS) entry which is preliminary data.</text>
</comment>
<name>A0AA41W6N1_9GAMM</name>